<dbReference type="SUPFAM" id="SSF56645">
    <property type="entry name" value="Acyl-CoA dehydrogenase NM domain-like"/>
    <property type="match status" value="1"/>
</dbReference>
<evidence type="ECO:0000256" key="2">
    <source>
        <dbReference type="ARBA" id="ARBA00009347"/>
    </source>
</evidence>
<evidence type="ECO:0000313" key="10">
    <source>
        <dbReference type="EMBL" id="MDQ2089869.1"/>
    </source>
</evidence>
<dbReference type="FunFam" id="1.20.140.10:FF:000001">
    <property type="entry name" value="Acyl-CoA dehydrogenase"/>
    <property type="match status" value="1"/>
</dbReference>
<dbReference type="Pfam" id="PF02771">
    <property type="entry name" value="Acyl-CoA_dh_N"/>
    <property type="match status" value="1"/>
</dbReference>
<dbReference type="Gene3D" id="1.20.140.10">
    <property type="entry name" value="Butyryl-CoA Dehydrogenase, subunit A, domain 3"/>
    <property type="match status" value="1"/>
</dbReference>
<comment type="caution">
    <text evidence="10">The sequence shown here is derived from an EMBL/GenBank/DDBJ whole genome shotgun (WGS) entry which is preliminary data.</text>
</comment>
<evidence type="ECO:0000256" key="1">
    <source>
        <dbReference type="ARBA" id="ARBA00001974"/>
    </source>
</evidence>
<keyword evidence="4 6" id="KW-0274">FAD</keyword>
<dbReference type="Gene3D" id="2.40.110.10">
    <property type="entry name" value="Butyryl-CoA Dehydrogenase, subunit A, domain 2"/>
    <property type="match status" value="1"/>
</dbReference>
<dbReference type="AlphaFoldDB" id="A0AAE4B501"/>
<name>A0AAE4B501_9RHOB</name>
<keyword evidence="3 6" id="KW-0285">Flavoprotein</keyword>
<dbReference type="Proteomes" id="UP001226762">
    <property type="component" value="Unassembled WGS sequence"/>
</dbReference>
<protein>
    <submittedName>
        <fullName evidence="10">Acyl-CoA dehydrogenase family protein</fullName>
    </submittedName>
</protein>
<dbReference type="InterPro" id="IPR046373">
    <property type="entry name" value="Acyl-CoA_Oxase/DH_mid-dom_sf"/>
</dbReference>
<reference evidence="10" key="2">
    <citation type="submission" date="2023-02" db="EMBL/GenBank/DDBJ databases">
        <title>'Rhodoalgimonas zhirmunskyi' gen. nov., isolated from a red alga.</title>
        <authorList>
            <person name="Nedashkovskaya O.I."/>
            <person name="Otstavnykh N.Y."/>
            <person name="Bystritskaya E.P."/>
            <person name="Balabanova L.A."/>
            <person name="Isaeva M.P."/>
        </authorList>
    </citation>
    <scope>NUCLEOTIDE SEQUENCE</scope>
    <source>
        <strain evidence="10">KCTC 52189</strain>
    </source>
</reference>
<dbReference type="InterPro" id="IPR006089">
    <property type="entry name" value="Acyl-CoA_DH_CS"/>
</dbReference>
<evidence type="ECO:0000259" key="8">
    <source>
        <dbReference type="Pfam" id="PF02770"/>
    </source>
</evidence>
<dbReference type="InterPro" id="IPR009100">
    <property type="entry name" value="AcylCoA_DH/oxidase_NM_dom_sf"/>
</dbReference>
<dbReference type="GO" id="GO:0050660">
    <property type="term" value="F:flavin adenine dinucleotide binding"/>
    <property type="evidence" value="ECO:0007669"/>
    <property type="project" value="InterPro"/>
</dbReference>
<dbReference type="EMBL" id="JANHAX010000002">
    <property type="protein sequence ID" value="MDQ2089869.1"/>
    <property type="molecule type" value="Genomic_DNA"/>
</dbReference>
<dbReference type="PROSITE" id="PS00072">
    <property type="entry name" value="ACYL_COA_DH_1"/>
    <property type="match status" value="1"/>
</dbReference>
<dbReference type="InterPro" id="IPR037069">
    <property type="entry name" value="AcylCoA_DH/ox_N_sf"/>
</dbReference>
<comment type="cofactor">
    <cofactor evidence="1 6">
        <name>FAD</name>
        <dbReference type="ChEBI" id="CHEBI:57692"/>
    </cofactor>
</comment>
<evidence type="ECO:0000259" key="7">
    <source>
        <dbReference type="Pfam" id="PF00441"/>
    </source>
</evidence>
<comment type="similarity">
    <text evidence="2 6">Belongs to the acyl-CoA dehydrogenase family.</text>
</comment>
<dbReference type="InterPro" id="IPR009075">
    <property type="entry name" value="AcylCo_DH/oxidase_C"/>
</dbReference>
<dbReference type="FunFam" id="2.40.110.10:FF:000002">
    <property type="entry name" value="Acyl-CoA dehydrogenase fadE12"/>
    <property type="match status" value="1"/>
</dbReference>
<dbReference type="InterPro" id="IPR036250">
    <property type="entry name" value="AcylCo_DH-like_C"/>
</dbReference>
<keyword evidence="5 6" id="KW-0560">Oxidoreductase</keyword>
<evidence type="ECO:0000256" key="3">
    <source>
        <dbReference type="ARBA" id="ARBA00022630"/>
    </source>
</evidence>
<dbReference type="InterPro" id="IPR006091">
    <property type="entry name" value="Acyl-CoA_Oxase/DH_mid-dom"/>
</dbReference>
<accession>A0AAE4B501</accession>
<reference evidence="10" key="1">
    <citation type="submission" date="2022-07" db="EMBL/GenBank/DDBJ databases">
        <authorList>
            <person name="Otstavnykh N."/>
            <person name="Isaeva M."/>
            <person name="Bystritskaya E."/>
        </authorList>
    </citation>
    <scope>NUCLEOTIDE SEQUENCE</scope>
    <source>
        <strain evidence="10">KCTC 52189</strain>
    </source>
</reference>
<feature type="domain" description="Acyl-CoA dehydrogenase/oxidase C-terminal" evidence="7">
    <location>
        <begin position="234"/>
        <end position="381"/>
    </location>
</feature>
<gene>
    <name evidence="10" type="ORF">NO357_08170</name>
</gene>
<dbReference type="PIRSF" id="PIRSF016578">
    <property type="entry name" value="HsaA"/>
    <property type="match status" value="1"/>
</dbReference>
<dbReference type="SUPFAM" id="SSF47203">
    <property type="entry name" value="Acyl-CoA dehydrogenase C-terminal domain-like"/>
    <property type="match status" value="1"/>
</dbReference>
<dbReference type="PROSITE" id="PS00073">
    <property type="entry name" value="ACYL_COA_DH_2"/>
    <property type="match status" value="1"/>
</dbReference>
<feature type="domain" description="Acyl-CoA oxidase/dehydrogenase middle" evidence="8">
    <location>
        <begin position="122"/>
        <end position="221"/>
    </location>
</feature>
<dbReference type="Pfam" id="PF02770">
    <property type="entry name" value="Acyl-CoA_dh_M"/>
    <property type="match status" value="1"/>
</dbReference>
<dbReference type="Gene3D" id="1.10.540.10">
    <property type="entry name" value="Acyl-CoA dehydrogenase/oxidase, N-terminal domain"/>
    <property type="match status" value="1"/>
</dbReference>
<proteinExistence type="inferred from homology"/>
<dbReference type="GO" id="GO:0003995">
    <property type="term" value="F:acyl-CoA dehydrogenase activity"/>
    <property type="evidence" value="ECO:0007669"/>
    <property type="project" value="InterPro"/>
</dbReference>
<feature type="domain" description="Acyl-CoA dehydrogenase/oxidase N-terminal" evidence="9">
    <location>
        <begin position="6"/>
        <end position="118"/>
    </location>
</feature>
<evidence type="ECO:0000256" key="6">
    <source>
        <dbReference type="RuleBase" id="RU362125"/>
    </source>
</evidence>
<dbReference type="PANTHER" id="PTHR43884:SF40">
    <property type="entry name" value="ACYL-COA DEHYDROGENASE"/>
    <property type="match status" value="1"/>
</dbReference>
<evidence type="ECO:0000256" key="4">
    <source>
        <dbReference type="ARBA" id="ARBA00022827"/>
    </source>
</evidence>
<keyword evidence="11" id="KW-1185">Reference proteome</keyword>
<dbReference type="InterPro" id="IPR013786">
    <property type="entry name" value="AcylCoA_DH/ox_N"/>
</dbReference>
<organism evidence="10 11">
    <name type="scientific">Marimonas arenosa</name>
    <dbReference type="NCBI Taxonomy" id="1795305"/>
    <lineage>
        <taxon>Bacteria</taxon>
        <taxon>Pseudomonadati</taxon>
        <taxon>Pseudomonadota</taxon>
        <taxon>Alphaproteobacteria</taxon>
        <taxon>Rhodobacterales</taxon>
        <taxon>Paracoccaceae</taxon>
        <taxon>Marimonas</taxon>
    </lineage>
</organism>
<evidence type="ECO:0000256" key="5">
    <source>
        <dbReference type="ARBA" id="ARBA00023002"/>
    </source>
</evidence>
<dbReference type="RefSeq" id="WP_306735140.1">
    <property type="nucleotide sequence ID" value="NZ_JANHAX010000002.1"/>
</dbReference>
<evidence type="ECO:0000259" key="9">
    <source>
        <dbReference type="Pfam" id="PF02771"/>
    </source>
</evidence>
<dbReference type="Pfam" id="PF00441">
    <property type="entry name" value="Acyl-CoA_dh_1"/>
    <property type="match status" value="1"/>
</dbReference>
<sequence length="387" mass="42860">MHFALTEEQQMIADTTRAFVENELYPHEAEIERSGHLPMELIRELQAKAMAAGLYAANMPEAVGGAGLDSLSWLLYEKELGRANYALHWTCVARPSNILLAGTDEQKEKYLFPCIRGETWDCLAMTEPGAGSDLRGMKATARFDGGDFVLNGTKHFISHADIADFAIVFMATGEEETPRGPKKLITAFFVDKGTPGFTVRDGYRNVSHRGYTNSVLDFDDCRLPKSAVLGEVHKGFQVANDWLGATRLQVAATCLGRADRALSHAIAYAAERRQFGQQIGKFQGVSFKLADMAMELKAANLLTWDAAWKFDQGTVTEADMSMAKLKATEVLAMIADEAIQIHGGMGLMDELPLERIWRDARVERIWEGTSEIQRHIISRELLRAVGG</sequence>
<evidence type="ECO:0000313" key="11">
    <source>
        <dbReference type="Proteomes" id="UP001226762"/>
    </source>
</evidence>
<dbReference type="PANTHER" id="PTHR43884">
    <property type="entry name" value="ACYL-COA DEHYDROGENASE"/>
    <property type="match status" value="1"/>
</dbReference>